<dbReference type="InterPro" id="IPR049512">
    <property type="entry name" value="DJR-like_dom"/>
</dbReference>
<dbReference type="AlphaFoldDB" id="A0AAV8XA48"/>
<name>A0AAV8XA48_9CUCU</name>
<evidence type="ECO:0000313" key="2">
    <source>
        <dbReference type="EMBL" id="KAJ8935819.1"/>
    </source>
</evidence>
<dbReference type="EMBL" id="JANEYF010003515">
    <property type="protein sequence ID" value="KAJ8935819.1"/>
    <property type="molecule type" value="Genomic_DNA"/>
</dbReference>
<evidence type="ECO:0000313" key="3">
    <source>
        <dbReference type="Proteomes" id="UP001162156"/>
    </source>
</evidence>
<dbReference type="Pfam" id="PF21738">
    <property type="entry name" value="DJR-like_dom"/>
    <property type="match status" value="1"/>
</dbReference>
<gene>
    <name evidence="2" type="ORF">NQ314_012629</name>
</gene>
<comment type="caution">
    <text evidence="2">The sequence shown here is derived from an EMBL/GenBank/DDBJ whole genome shotgun (WGS) entry which is preliminary data.</text>
</comment>
<keyword evidence="3" id="KW-1185">Reference proteome</keyword>
<dbReference type="Proteomes" id="UP001162156">
    <property type="component" value="Unassembled WGS sequence"/>
</dbReference>
<feature type="domain" description="Double jelly roll-like" evidence="1">
    <location>
        <begin position="231"/>
        <end position="463"/>
    </location>
</feature>
<dbReference type="PANTHER" id="PTHR36159:SF1">
    <property type="entry name" value="RETROVIRUS-RELATED POL POLYPROTEIN FROM TRANSPOSON 412-LIKE PROTEIN"/>
    <property type="match status" value="1"/>
</dbReference>
<evidence type="ECO:0000259" key="1">
    <source>
        <dbReference type="Pfam" id="PF21738"/>
    </source>
</evidence>
<organism evidence="2 3">
    <name type="scientific">Rhamnusium bicolor</name>
    <dbReference type="NCBI Taxonomy" id="1586634"/>
    <lineage>
        <taxon>Eukaryota</taxon>
        <taxon>Metazoa</taxon>
        <taxon>Ecdysozoa</taxon>
        <taxon>Arthropoda</taxon>
        <taxon>Hexapoda</taxon>
        <taxon>Insecta</taxon>
        <taxon>Pterygota</taxon>
        <taxon>Neoptera</taxon>
        <taxon>Endopterygota</taxon>
        <taxon>Coleoptera</taxon>
        <taxon>Polyphaga</taxon>
        <taxon>Cucujiformia</taxon>
        <taxon>Chrysomeloidea</taxon>
        <taxon>Cerambycidae</taxon>
        <taxon>Lepturinae</taxon>
        <taxon>Rhagiini</taxon>
        <taxon>Rhamnusium</taxon>
    </lineage>
</organism>
<reference evidence="2" key="1">
    <citation type="journal article" date="2023" name="Insect Mol. Biol.">
        <title>Genome sequencing provides insights into the evolution of gene families encoding plant cell wall-degrading enzymes in longhorned beetles.</title>
        <authorList>
            <person name="Shin N.R."/>
            <person name="Okamura Y."/>
            <person name="Kirsch R."/>
            <person name="Pauchet Y."/>
        </authorList>
    </citation>
    <scope>NUCLEOTIDE SEQUENCE</scope>
    <source>
        <strain evidence="2">RBIC_L_NR</strain>
    </source>
</reference>
<accession>A0AAV8XA48</accession>
<protein>
    <recommendedName>
        <fullName evidence="1">Double jelly roll-like domain-containing protein</fullName>
    </recommendedName>
</protein>
<proteinExistence type="predicted"/>
<dbReference type="PANTHER" id="PTHR36159">
    <property type="entry name" value="PROTEIN CBG23766"/>
    <property type="match status" value="1"/>
</dbReference>
<sequence>MLRHDSCNFNRRQISKKKGSGFLNNLIDKLPVELHIPGYNFCGPGTKLNKRIARAYSKFKDTERRNIADRILASKASDRFKSSDASIGEKLAALGVSGVMSTKSKLGMGLRRRRRCPGIRKEDNVEYAIGLTNFETFNVIPNIDERNNKFFYGNNNRYIELPTGSYEIADISAYLDSHLRAEVSPGYKIVESPQNIIYFPVCVGTITNITIKILDQEGDLVNFRGETITTIKKILVNVKQELVLLRSSDDLNAVISTEATDVPKVEINKLSWNISHISVGIPQELVLTKLIDRNVDIILGFRSWELVEFPELTETNRHNWPGKTTTKLETPRHIIVAFQTSRRNNVSKDMSKFDHCNIRNIKVFLNSERYPYNDLYLDFKENKYASLYEMFAKFRQSYYELQNEPIFTPTEFKDIAPVTYIDCSHKKESIQSGPIVMRVEFESSENIPKNTSAYCLILHDKLISYNPLTKIVKQL</sequence>